<dbReference type="SUPFAM" id="SSF46689">
    <property type="entry name" value="Homeodomain-like"/>
    <property type="match status" value="1"/>
</dbReference>
<dbReference type="EMBL" id="JBHSQS010000007">
    <property type="protein sequence ID" value="MFC5924511.1"/>
    <property type="molecule type" value="Genomic_DNA"/>
</dbReference>
<sequence>MGRPVDDPAFEDLTARARIRDAAIRLFADRGIDGTTVRDITDAAGVSPGLLRHHFGSKQALRETCDAYVLDRVMKIKEELVLEGKVASPGFLPSVHPTILLFYRYVTRALLDGSPSAAAMFDDMVTLAEQWVSKNAPHVSDDHRAYAAVLVGMQSGILAMHDHVSRALGVDIFTSDGHLRMVGVLADFYSNPLLDPGFVAMARQSIETLRAPNPPTAAGTDPEAEGA</sequence>
<evidence type="ECO:0000313" key="4">
    <source>
        <dbReference type="EMBL" id="MFC5924511.1"/>
    </source>
</evidence>
<comment type="caution">
    <text evidence="4">The sequence shown here is derived from an EMBL/GenBank/DDBJ whole genome shotgun (WGS) entry which is preliminary data.</text>
</comment>
<dbReference type="InterPro" id="IPR009057">
    <property type="entry name" value="Homeodomain-like_sf"/>
</dbReference>
<accession>A0ABW1H6Y9</accession>
<proteinExistence type="predicted"/>
<dbReference type="Gene3D" id="1.10.357.10">
    <property type="entry name" value="Tetracycline Repressor, domain 2"/>
    <property type="match status" value="1"/>
</dbReference>
<gene>
    <name evidence="4" type="ORF">ACFQGL_14270</name>
</gene>
<dbReference type="InterPro" id="IPR023772">
    <property type="entry name" value="DNA-bd_HTH_TetR-type_CS"/>
</dbReference>
<protein>
    <submittedName>
        <fullName evidence="4">TetR/AcrR family transcriptional regulator</fullName>
    </submittedName>
</protein>
<dbReference type="PANTHER" id="PTHR30055:SF146">
    <property type="entry name" value="HTH-TYPE TRANSCRIPTIONAL DUAL REGULATOR CECR"/>
    <property type="match status" value="1"/>
</dbReference>
<organism evidence="4 5">
    <name type="scientific">Micromonospora vulcania</name>
    <dbReference type="NCBI Taxonomy" id="1441873"/>
    <lineage>
        <taxon>Bacteria</taxon>
        <taxon>Bacillati</taxon>
        <taxon>Actinomycetota</taxon>
        <taxon>Actinomycetes</taxon>
        <taxon>Micromonosporales</taxon>
        <taxon>Micromonosporaceae</taxon>
        <taxon>Micromonospora</taxon>
    </lineage>
</organism>
<dbReference type="InterPro" id="IPR050109">
    <property type="entry name" value="HTH-type_TetR-like_transc_reg"/>
</dbReference>
<reference evidence="5" key="1">
    <citation type="journal article" date="2019" name="Int. J. Syst. Evol. Microbiol.">
        <title>The Global Catalogue of Microorganisms (GCM) 10K type strain sequencing project: providing services to taxonomists for standard genome sequencing and annotation.</title>
        <authorList>
            <consortium name="The Broad Institute Genomics Platform"/>
            <consortium name="The Broad Institute Genome Sequencing Center for Infectious Disease"/>
            <person name="Wu L."/>
            <person name="Ma J."/>
        </authorList>
    </citation>
    <scope>NUCLEOTIDE SEQUENCE [LARGE SCALE GENOMIC DNA]</scope>
    <source>
        <strain evidence="5">CGMCC 4.7144</strain>
    </source>
</reference>
<dbReference type="RefSeq" id="WP_377511287.1">
    <property type="nucleotide sequence ID" value="NZ_JBHSQS010000007.1"/>
</dbReference>
<evidence type="ECO:0000256" key="2">
    <source>
        <dbReference type="PROSITE-ProRule" id="PRU00335"/>
    </source>
</evidence>
<name>A0ABW1H6Y9_9ACTN</name>
<dbReference type="Proteomes" id="UP001596226">
    <property type="component" value="Unassembled WGS sequence"/>
</dbReference>
<dbReference type="PANTHER" id="PTHR30055">
    <property type="entry name" value="HTH-TYPE TRANSCRIPTIONAL REGULATOR RUTR"/>
    <property type="match status" value="1"/>
</dbReference>
<feature type="DNA-binding region" description="H-T-H motif" evidence="2">
    <location>
        <begin position="36"/>
        <end position="55"/>
    </location>
</feature>
<dbReference type="InterPro" id="IPR001647">
    <property type="entry name" value="HTH_TetR"/>
</dbReference>
<dbReference type="PRINTS" id="PR00455">
    <property type="entry name" value="HTHTETR"/>
</dbReference>
<dbReference type="PROSITE" id="PS50977">
    <property type="entry name" value="HTH_TETR_2"/>
    <property type="match status" value="1"/>
</dbReference>
<keyword evidence="5" id="KW-1185">Reference proteome</keyword>
<dbReference type="PROSITE" id="PS01081">
    <property type="entry name" value="HTH_TETR_1"/>
    <property type="match status" value="1"/>
</dbReference>
<evidence type="ECO:0000259" key="3">
    <source>
        <dbReference type="PROSITE" id="PS50977"/>
    </source>
</evidence>
<dbReference type="Pfam" id="PF00440">
    <property type="entry name" value="TetR_N"/>
    <property type="match status" value="1"/>
</dbReference>
<evidence type="ECO:0000256" key="1">
    <source>
        <dbReference type="ARBA" id="ARBA00023125"/>
    </source>
</evidence>
<keyword evidence="1 2" id="KW-0238">DNA-binding</keyword>
<evidence type="ECO:0000313" key="5">
    <source>
        <dbReference type="Proteomes" id="UP001596226"/>
    </source>
</evidence>
<feature type="domain" description="HTH tetR-type" evidence="3">
    <location>
        <begin position="13"/>
        <end position="73"/>
    </location>
</feature>